<evidence type="ECO:0000256" key="6">
    <source>
        <dbReference type="RuleBase" id="RU003815"/>
    </source>
</evidence>
<dbReference type="PROSITE" id="PS00360">
    <property type="entry name" value="RIBOSOMAL_S9"/>
    <property type="match status" value="1"/>
</dbReference>
<name>A0A5E8AWT5_9ASCO</name>
<keyword evidence="3 6" id="KW-0687">Ribonucleoprotein</keyword>
<keyword evidence="2 6" id="KW-0689">Ribosomal protein</keyword>
<dbReference type="InterPro" id="IPR014721">
    <property type="entry name" value="Ribsml_uS5_D2-typ_fold_subgr"/>
</dbReference>
<dbReference type="EMBL" id="CABVLU010000001">
    <property type="protein sequence ID" value="VVT43477.1"/>
    <property type="molecule type" value="Genomic_DNA"/>
</dbReference>
<dbReference type="Proteomes" id="UP000398389">
    <property type="component" value="Unassembled WGS sequence"/>
</dbReference>
<feature type="compositionally biased region" description="Basic residues" evidence="7">
    <location>
        <begin position="309"/>
        <end position="328"/>
    </location>
</feature>
<dbReference type="Pfam" id="PF00380">
    <property type="entry name" value="Ribosomal_S9"/>
    <property type="match status" value="1"/>
</dbReference>
<accession>A0A5E8AWT5</accession>
<dbReference type="GO" id="GO:0006412">
    <property type="term" value="P:translation"/>
    <property type="evidence" value="ECO:0007669"/>
    <property type="project" value="InterPro"/>
</dbReference>
<organism evidence="8 9">
    <name type="scientific">Magnusiomyces paraingens</name>
    <dbReference type="NCBI Taxonomy" id="2606893"/>
    <lineage>
        <taxon>Eukaryota</taxon>
        <taxon>Fungi</taxon>
        <taxon>Dikarya</taxon>
        <taxon>Ascomycota</taxon>
        <taxon>Saccharomycotina</taxon>
        <taxon>Dipodascomycetes</taxon>
        <taxon>Dipodascales</taxon>
        <taxon>Dipodascaceae</taxon>
        <taxon>Magnusiomyces</taxon>
    </lineage>
</organism>
<dbReference type="Gene3D" id="3.30.230.10">
    <property type="match status" value="1"/>
</dbReference>
<evidence type="ECO:0000256" key="5">
    <source>
        <dbReference type="ARBA" id="ARBA00042623"/>
    </source>
</evidence>
<protein>
    <recommendedName>
        <fullName evidence="4">Small ribosomal subunit protein uS9m</fullName>
    </recommendedName>
    <alternativeName>
        <fullName evidence="5">37S ribosomal protein S9, mitochondrial</fullName>
    </alternativeName>
</protein>
<dbReference type="RefSeq" id="XP_031850619.1">
    <property type="nucleotide sequence ID" value="XM_031994728.1"/>
</dbReference>
<dbReference type="InterPro" id="IPR020568">
    <property type="entry name" value="Ribosomal_Su5_D2-typ_SF"/>
</dbReference>
<evidence type="ECO:0000313" key="8">
    <source>
        <dbReference type="EMBL" id="VVT43477.1"/>
    </source>
</evidence>
<dbReference type="GO" id="GO:0003735">
    <property type="term" value="F:structural constituent of ribosome"/>
    <property type="evidence" value="ECO:0007669"/>
    <property type="project" value="InterPro"/>
</dbReference>
<dbReference type="GeneID" id="43578828"/>
<proteinExistence type="inferred from homology"/>
<comment type="similarity">
    <text evidence="1 6">Belongs to the universal ribosomal protein uS9 family.</text>
</comment>
<gene>
    <name evidence="8" type="ORF">SAPINGB_P000003</name>
</gene>
<dbReference type="InterPro" id="IPR023035">
    <property type="entry name" value="Ribosomal_uS9_bac/plastid"/>
</dbReference>
<evidence type="ECO:0000256" key="1">
    <source>
        <dbReference type="ARBA" id="ARBA00005251"/>
    </source>
</evidence>
<dbReference type="SUPFAM" id="SSF54211">
    <property type="entry name" value="Ribosomal protein S5 domain 2-like"/>
    <property type="match status" value="1"/>
</dbReference>
<keyword evidence="9" id="KW-1185">Reference proteome</keyword>
<sequence length="328" mass="36914">MKSVFTCLARAPQALSTRQFQCRFFCSTLKCMSSNLPGIVSPYTSVQQQLVKDLNSSNVGSSTQQDMVNLNDSEHMLRGLDRLRVIPKDPTFYMSNPPHEETMRNLNILLRKYINLPTVTRDETAAVSWMTFEEYSAIGGGSRLKPIQYKSLVKLLNRLSLIDPQLMPNEIWEGIRPFVRDRGSKSSLSFQKSLDQFGRASAVGRRKTSSARVYVTKNTEAAQGQVLVNGKNLIEYFPRLVDRDAMLYPLKVVDLVGQFNIFATVQGGGLTGQSNSIALAIARGIVMHNPLLKSRLHRAGCLTRDARKVERKKPGKPKARKSYTWVKR</sequence>
<dbReference type="GO" id="GO:0003723">
    <property type="term" value="F:RNA binding"/>
    <property type="evidence" value="ECO:0007669"/>
    <property type="project" value="TreeGrafter"/>
</dbReference>
<dbReference type="InterPro" id="IPR000754">
    <property type="entry name" value="Ribosomal_uS9"/>
</dbReference>
<evidence type="ECO:0000313" key="9">
    <source>
        <dbReference type="Proteomes" id="UP000398389"/>
    </source>
</evidence>
<dbReference type="InterPro" id="IPR020574">
    <property type="entry name" value="Ribosomal_uS9_CS"/>
</dbReference>
<evidence type="ECO:0000256" key="2">
    <source>
        <dbReference type="ARBA" id="ARBA00022980"/>
    </source>
</evidence>
<dbReference type="PANTHER" id="PTHR21569">
    <property type="entry name" value="RIBOSOMAL PROTEIN S9"/>
    <property type="match status" value="1"/>
</dbReference>
<evidence type="ECO:0000256" key="7">
    <source>
        <dbReference type="SAM" id="MobiDB-lite"/>
    </source>
</evidence>
<evidence type="ECO:0000256" key="3">
    <source>
        <dbReference type="ARBA" id="ARBA00023274"/>
    </source>
</evidence>
<dbReference type="FunFam" id="3.30.230.10:FF:000001">
    <property type="entry name" value="30S ribosomal protein S9"/>
    <property type="match status" value="1"/>
</dbReference>
<dbReference type="PANTHER" id="PTHR21569:SF1">
    <property type="entry name" value="SMALL RIBOSOMAL SUBUNIT PROTEIN US9M"/>
    <property type="match status" value="1"/>
</dbReference>
<dbReference type="GO" id="GO:0005763">
    <property type="term" value="C:mitochondrial small ribosomal subunit"/>
    <property type="evidence" value="ECO:0007669"/>
    <property type="project" value="TreeGrafter"/>
</dbReference>
<feature type="region of interest" description="Disordered" evidence="7">
    <location>
        <begin position="307"/>
        <end position="328"/>
    </location>
</feature>
<reference evidence="8 9" key="1">
    <citation type="submission" date="2019-09" db="EMBL/GenBank/DDBJ databases">
        <authorList>
            <person name="Brejova B."/>
        </authorList>
    </citation>
    <scope>NUCLEOTIDE SEQUENCE [LARGE SCALE GENOMIC DNA]</scope>
</reference>
<dbReference type="OrthoDB" id="10254627at2759"/>
<dbReference type="NCBIfam" id="NF001099">
    <property type="entry name" value="PRK00132.1"/>
    <property type="match status" value="1"/>
</dbReference>
<dbReference type="AlphaFoldDB" id="A0A5E8AWT5"/>
<evidence type="ECO:0000256" key="4">
    <source>
        <dbReference type="ARBA" id="ARBA00039318"/>
    </source>
</evidence>